<dbReference type="InterPro" id="IPR041522">
    <property type="entry name" value="CdaR_GGDEF"/>
</dbReference>
<evidence type="ECO:0000256" key="3">
    <source>
        <dbReference type="ARBA" id="ARBA00022553"/>
    </source>
</evidence>
<dbReference type="SUPFAM" id="SSF52172">
    <property type="entry name" value="CheY-like"/>
    <property type="match status" value="1"/>
</dbReference>
<dbReference type="AlphaFoldDB" id="A0A3G3K2H8"/>
<keyword evidence="2" id="KW-0963">Cytoplasm</keyword>
<dbReference type="Pfam" id="PF12833">
    <property type="entry name" value="HTH_18"/>
    <property type="match status" value="1"/>
</dbReference>
<gene>
    <name evidence="11" type="ORF">EAV92_20305</name>
</gene>
<dbReference type="GO" id="GO:0043565">
    <property type="term" value="F:sequence-specific DNA binding"/>
    <property type="evidence" value="ECO:0007669"/>
    <property type="project" value="InterPro"/>
</dbReference>
<dbReference type="SUPFAM" id="SSF46689">
    <property type="entry name" value="Homeodomain-like"/>
    <property type="match status" value="1"/>
</dbReference>
<evidence type="ECO:0000256" key="5">
    <source>
        <dbReference type="ARBA" id="ARBA00023015"/>
    </source>
</evidence>
<organism evidence="11 12">
    <name type="scientific">Cohnella candidum</name>
    <dbReference type="NCBI Taxonomy" id="2674991"/>
    <lineage>
        <taxon>Bacteria</taxon>
        <taxon>Bacillati</taxon>
        <taxon>Bacillota</taxon>
        <taxon>Bacilli</taxon>
        <taxon>Bacillales</taxon>
        <taxon>Paenibacillaceae</taxon>
        <taxon>Cohnella</taxon>
    </lineage>
</organism>
<evidence type="ECO:0000259" key="9">
    <source>
        <dbReference type="PROSITE" id="PS01124"/>
    </source>
</evidence>
<dbReference type="SMART" id="SM00342">
    <property type="entry name" value="HTH_ARAC"/>
    <property type="match status" value="1"/>
</dbReference>
<reference evidence="11 12" key="1">
    <citation type="submission" date="2018-10" db="EMBL/GenBank/DDBJ databases">
        <title>Genome Sequence of Cohnella sp.</title>
        <authorList>
            <person name="Srinivasan S."/>
            <person name="Kim M.K."/>
        </authorList>
    </citation>
    <scope>NUCLEOTIDE SEQUENCE [LARGE SCALE GENOMIC DNA]</scope>
    <source>
        <strain evidence="11 12">18JY8-7</strain>
    </source>
</reference>
<name>A0A3G3K2H8_9BACL</name>
<evidence type="ECO:0000256" key="8">
    <source>
        <dbReference type="PROSITE-ProRule" id="PRU00169"/>
    </source>
</evidence>
<dbReference type="Proteomes" id="UP000269097">
    <property type="component" value="Chromosome"/>
</dbReference>
<feature type="modified residue" description="4-aspartylphosphate" evidence="8">
    <location>
        <position position="55"/>
    </location>
</feature>
<keyword evidence="5" id="KW-0805">Transcription regulation</keyword>
<keyword evidence="12" id="KW-1185">Reference proteome</keyword>
<proteinExistence type="predicted"/>
<dbReference type="InterPro" id="IPR051552">
    <property type="entry name" value="HptR"/>
</dbReference>
<comment type="subcellular location">
    <subcellularLocation>
        <location evidence="1">Cytoplasm</location>
    </subcellularLocation>
</comment>
<dbReference type="PROSITE" id="PS00041">
    <property type="entry name" value="HTH_ARAC_FAMILY_1"/>
    <property type="match status" value="1"/>
</dbReference>
<dbReference type="PANTHER" id="PTHR42713:SF3">
    <property type="entry name" value="TRANSCRIPTIONAL REGULATORY PROTEIN HPTR"/>
    <property type="match status" value="1"/>
</dbReference>
<dbReference type="EMBL" id="CP033433">
    <property type="protein sequence ID" value="AYQ74696.1"/>
    <property type="molecule type" value="Genomic_DNA"/>
</dbReference>
<evidence type="ECO:0000313" key="11">
    <source>
        <dbReference type="EMBL" id="AYQ74696.1"/>
    </source>
</evidence>
<keyword evidence="6" id="KW-0238">DNA-binding</keyword>
<dbReference type="InterPro" id="IPR018062">
    <property type="entry name" value="HTH_AraC-typ_CS"/>
</dbReference>
<keyword evidence="3 8" id="KW-0597">Phosphoprotein</keyword>
<dbReference type="SMART" id="SM00448">
    <property type="entry name" value="REC"/>
    <property type="match status" value="1"/>
</dbReference>
<feature type="domain" description="HTH araC/xylS-type" evidence="9">
    <location>
        <begin position="433"/>
        <end position="532"/>
    </location>
</feature>
<dbReference type="CDD" id="cd17536">
    <property type="entry name" value="REC_YesN-like"/>
    <property type="match status" value="1"/>
</dbReference>
<keyword evidence="7" id="KW-0804">Transcription</keyword>
<evidence type="ECO:0000256" key="4">
    <source>
        <dbReference type="ARBA" id="ARBA00023012"/>
    </source>
</evidence>
<dbReference type="Pfam" id="PF17853">
    <property type="entry name" value="GGDEF_2"/>
    <property type="match status" value="1"/>
</dbReference>
<dbReference type="GO" id="GO:0003700">
    <property type="term" value="F:DNA-binding transcription factor activity"/>
    <property type="evidence" value="ECO:0007669"/>
    <property type="project" value="InterPro"/>
</dbReference>
<evidence type="ECO:0000313" key="12">
    <source>
        <dbReference type="Proteomes" id="UP000269097"/>
    </source>
</evidence>
<dbReference type="PRINTS" id="PR00032">
    <property type="entry name" value="HTHARAC"/>
</dbReference>
<protein>
    <submittedName>
        <fullName evidence="11">Response regulator</fullName>
    </submittedName>
</protein>
<dbReference type="Pfam" id="PF00072">
    <property type="entry name" value="Response_reg"/>
    <property type="match status" value="1"/>
</dbReference>
<keyword evidence="4" id="KW-0902">Two-component regulatory system</keyword>
<dbReference type="PANTHER" id="PTHR42713">
    <property type="entry name" value="HISTIDINE KINASE-RELATED"/>
    <property type="match status" value="1"/>
</dbReference>
<dbReference type="PROSITE" id="PS50110">
    <property type="entry name" value="RESPONSE_REGULATORY"/>
    <property type="match status" value="1"/>
</dbReference>
<evidence type="ECO:0000256" key="1">
    <source>
        <dbReference type="ARBA" id="ARBA00004496"/>
    </source>
</evidence>
<dbReference type="InterPro" id="IPR011006">
    <property type="entry name" value="CheY-like_superfamily"/>
</dbReference>
<dbReference type="InterPro" id="IPR001789">
    <property type="entry name" value="Sig_transdc_resp-reg_receiver"/>
</dbReference>
<dbReference type="GO" id="GO:0005737">
    <property type="term" value="C:cytoplasm"/>
    <property type="evidence" value="ECO:0007669"/>
    <property type="project" value="UniProtKB-SubCell"/>
</dbReference>
<accession>A0A3G3K2H8</accession>
<sequence length="535" mass="61315">MYRVLIVEDEPLIREGFKRTIDWPSYGLEIVAEAMDGAEGLVLAERHRPHLIFADIRMPGMDGLAFAAKAAERLPEAKIVIVSGYKDYEYFRQSLQLGLFDYLLKPVEEEELHRVVVNAVQKLEEEQSERRKAIESDSRIQKSEGVLHAALLTRLTEGDLSPLRESAPDPYLKTIAREEYAVAVLRIDNFRRLAAGVYAGDEEALLFTAANICEESMGEGAVVFRQLNLRKQITIIRGFSGERKEAEWTEFQRRCGELVSNFERFGRFAVSLGTGTVHEGWEGIHLSYAEACVAAERTKFTDRSRVFRYEDVSKRDAAVPLLSSEFEEMLKSVCKQRDTDKLSLILDTLFRSPEAASATREQIYNASARIWALADQVGRSTGSADLADTVAYDRFAARLCDDPEELKEWLVRELRARFMKGPRVYTDSRALMHDLKDYVSRQFTSDEVSLAQLSAKFGMNIYQICRLFKQEFGVNFHVYLTELKMEKAKEYLRHSSMPVHDIAFLVGFKETKYFFKVFKKHVGLTPTEYRNHHKS</sequence>
<evidence type="ECO:0000256" key="6">
    <source>
        <dbReference type="ARBA" id="ARBA00023125"/>
    </source>
</evidence>
<dbReference type="GO" id="GO:0000160">
    <property type="term" value="P:phosphorelay signal transduction system"/>
    <property type="evidence" value="ECO:0007669"/>
    <property type="project" value="UniProtKB-KW"/>
</dbReference>
<feature type="domain" description="Response regulatory" evidence="10">
    <location>
        <begin position="3"/>
        <end position="120"/>
    </location>
</feature>
<dbReference type="KEGG" id="coh:EAV92_20305"/>
<dbReference type="Gene3D" id="1.10.10.60">
    <property type="entry name" value="Homeodomain-like"/>
    <property type="match status" value="2"/>
</dbReference>
<evidence type="ECO:0000259" key="10">
    <source>
        <dbReference type="PROSITE" id="PS50110"/>
    </source>
</evidence>
<dbReference type="RefSeq" id="WP_123042776.1">
    <property type="nucleotide sequence ID" value="NZ_CP033433.1"/>
</dbReference>
<dbReference type="PROSITE" id="PS01124">
    <property type="entry name" value="HTH_ARAC_FAMILY_2"/>
    <property type="match status" value="1"/>
</dbReference>
<dbReference type="InterPro" id="IPR020449">
    <property type="entry name" value="Tscrpt_reg_AraC-type_HTH"/>
</dbReference>
<dbReference type="InterPro" id="IPR009057">
    <property type="entry name" value="Homeodomain-like_sf"/>
</dbReference>
<dbReference type="Gene3D" id="3.40.50.2300">
    <property type="match status" value="1"/>
</dbReference>
<evidence type="ECO:0000256" key="2">
    <source>
        <dbReference type="ARBA" id="ARBA00022490"/>
    </source>
</evidence>
<evidence type="ECO:0000256" key="7">
    <source>
        <dbReference type="ARBA" id="ARBA00023163"/>
    </source>
</evidence>
<dbReference type="InterPro" id="IPR018060">
    <property type="entry name" value="HTH_AraC"/>
</dbReference>